<proteinExistence type="predicted"/>
<dbReference type="AlphaFoldDB" id="A0A1R3L6X6"/>
<sequence length="164" mass="18385">MAPRRSISRGRGSARGAHWPRTDEMSAYLEMAMVAYSRAHVNCHNHFGHDGAHDPKVMHVFDGSVLLFLDGSSHERIEVIRTGSYNTLREIIIDAKISVPHEDVSVKPHFLFRDGVLGGNSFFYSVELSADLWSWTASSATEELATDLRREGSDEDLTVVRSDR</sequence>
<name>A0A1R3L6X6_ASPOF</name>
<keyword evidence="2" id="KW-1185">Reference proteome</keyword>
<evidence type="ECO:0000313" key="1">
    <source>
        <dbReference type="EMBL" id="ONK55349.1"/>
    </source>
</evidence>
<gene>
    <name evidence="1" type="ORF">A4U43_UnF4460</name>
</gene>
<dbReference type="Proteomes" id="UP000243459">
    <property type="component" value="Unassembled WGS sequence"/>
</dbReference>
<dbReference type="EMBL" id="KV863537">
    <property type="protein sequence ID" value="ONK55349.1"/>
    <property type="molecule type" value="Genomic_DNA"/>
</dbReference>
<dbReference type="Gramene" id="ONK55349">
    <property type="protein sequence ID" value="ONK55349"/>
    <property type="gene ID" value="A4U43_UnF4460"/>
</dbReference>
<protein>
    <submittedName>
        <fullName evidence="1">Uncharacterized protein</fullName>
    </submittedName>
</protein>
<organism evidence="1 2">
    <name type="scientific">Asparagus officinalis</name>
    <name type="common">Garden asparagus</name>
    <dbReference type="NCBI Taxonomy" id="4686"/>
    <lineage>
        <taxon>Eukaryota</taxon>
        <taxon>Viridiplantae</taxon>
        <taxon>Streptophyta</taxon>
        <taxon>Embryophyta</taxon>
        <taxon>Tracheophyta</taxon>
        <taxon>Spermatophyta</taxon>
        <taxon>Magnoliopsida</taxon>
        <taxon>Liliopsida</taxon>
        <taxon>Asparagales</taxon>
        <taxon>Asparagaceae</taxon>
        <taxon>Asparagoideae</taxon>
        <taxon>Asparagus</taxon>
    </lineage>
</organism>
<accession>A0A1R3L6X6</accession>
<evidence type="ECO:0000313" key="2">
    <source>
        <dbReference type="Proteomes" id="UP000243459"/>
    </source>
</evidence>
<reference evidence="2" key="1">
    <citation type="journal article" date="2017" name="Nat. Commun.">
        <title>The asparagus genome sheds light on the origin and evolution of a young Y chromosome.</title>
        <authorList>
            <person name="Harkess A."/>
            <person name="Zhou J."/>
            <person name="Xu C."/>
            <person name="Bowers J.E."/>
            <person name="Van der Hulst R."/>
            <person name="Ayyampalayam S."/>
            <person name="Mercati F."/>
            <person name="Riccardi P."/>
            <person name="McKain M.R."/>
            <person name="Kakrana A."/>
            <person name="Tang H."/>
            <person name="Ray J."/>
            <person name="Groenendijk J."/>
            <person name="Arikit S."/>
            <person name="Mathioni S.M."/>
            <person name="Nakano M."/>
            <person name="Shan H."/>
            <person name="Telgmann-Rauber A."/>
            <person name="Kanno A."/>
            <person name="Yue Z."/>
            <person name="Chen H."/>
            <person name="Li W."/>
            <person name="Chen Y."/>
            <person name="Xu X."/>
            <person name="Zhang Y."/>
            <person name="Luo S."/>
            <person name="Chen H."/>
            <person name="Gao J."/>
            <person name="Mao Z."/>
            <person name="Pires J.C."/>
            <person name="Luo M."/>
            <person name="Kudrna D."/>
            <person name="Wing R.A."/>
            <person name="Meyers B.C."/>
            <person name="Yi K."/>
            <person name="Kong H."/>
            <person name="Lavrijsen P."/>
            <person name="Sunseri F."/>
            <person name="Falavigna A."/>
            <person name="Ye Y."/>
            <person name="Leebens-Mack J.H."/>
            <person name="Chen G."/>
        </authorList>
    </citation>
    <scope>NUCLEOTIDE SEQUENCE [LARGE SCALE GENOMIC DNA]</scope>
    <source>
        <strain evidence="2">cv. DH0086</strain>
    </source>
</reference>